<keyword evidence="2" id="KW-1185">Reference proteome</keyword>
<protein>
    <submittedName>
        <fullName evidence="1">Uncharacterized protein</fullName>
    </submittedName>
</protein>
<evidence type="ECO:0000313" key="2">
    <source>
        <dbReference type="Proteomes" id="UP000053424"/>
    </source>
</evidence>
<dbReference type="Proteomes" id="UP000053424">
    <property type="component" value="Unassembled WGS sequence"/>
</dbReference>
<proteinExistence type="predicted"/>
<dbReference type="AlphaFoldDB" id="A0A0C3D034"/>
<evidence type="ECO:0000313" key="1">
    <source>
        <dbReference type="EMBL" id="KIM49491.1"/>
    </source>
</evidence>
<dbReference type="HOGENOM" id="CLU_3068893_0_0_1"/>
<reference evidence="2" key="2">
    <citation type="submission" date="2015-01" db="EMBL/GenBank/DDBJ databases">
        <title>Evolutionary Origins and Diversification of the Mycorrhizal Mutualists.</title>
        <authorList>
            <consortium name="DOE Joint Genome Institute"/>
            <consortium name="Mycorrhizal Genomics Consortium"/>
            <person name="Kohler A."/>
            <person name="Kuo A."/>
            <person name="Nagy L.G."/>
            <person name="Floudas D."/>
            <person name="Copeland A."/>
            <person name="Barry K.W."/>
            <person name="Cichocki N."/>
            <person name="Veneault-Fourrey C."/>
            <person name="LaButti K."/>
            <person name="Lindquist E.A."/>
            <person name="Lipzen A."/>
            <person name="Lundell T."/>
            <person name="Morin E."/>
            <person name="Murat C."/>
            <person name="Riley R."/>
            <person name="Ohm R."/>
            <person name="Sun H."/>
            <person name="Tunlid A."/>
            <person name="Henrissat B."/>
            <person name="Grigoriev I.V."/>
            <person name="Hibbett D.S."/>
            <person name="Martin F."/>
        </authorList>
    </citation>
    <scope>NUCLEOTIDE SEQUENCE [LARGE SCALE GENOMIC DNA]</scope>
    <source>
        <strain evidence="2">h7</strain>
    </source>
</reference>
<gene>
    <name evidence="1" type="ORF">M413DRAFT_438678</name>
</gene>
<sequence length="53" mass="6073">MMEVLILSRNGRDLNGRAEVARQASLYIVLSYVGEEDIEWKLRSLQSAQHNVL</sequence>
<organism evidence="1 2">
    <name type="scientific">Hebeloma cylindrosporum</name>
    <dbReference type="NCBI Taxonomy" id="76867"/>
    <lineage>
        <taxon>Eukaryota</taxon>
        <taxon>Fungi</taxon>
        <taxon>Dikarya</taxon>
        <taxon>Basidiomycota</taxon>
        <taxon>Agaricomycotina</taxon>
        <taxon>Agaricomycetes</taxon>
        <taxon>Agaricomycetidae</taxon>
        <taxon>Agaricales</taxon>
        <taxon>Agaricineae</taxon>
        <taxon>Hymenogastraceae</taxon>
        <taxon>Hebeloma</taxon>
    </lineage>
</organism>
<reference evidence="1 2" key="1">
    <citation type="submission" date="2014-04" db="EMBL/GenBank/DDBJ databases">
        <authorList>
            <consortium name="DOE Joint Genome Institute"/>
            <person name="Kuo A."/>
            <person name="Gay G."/>
            <person name="Dore J."/>
            <person name="Kohler A."/>
            <person name="Nagy L.G."/>
            <person name="Floudas D."/>
            <person name="Copeland A."/>
            <person name="Barry K.W."/>
            <person name="Cichocki N."/>
            <person name="Veneault-Fourrey C."/>
            <person name="LaButti K."/>
            <person name="Lindquist E.A."/>
            <person name="Lipzen A."/>
            <person name="Lundell T."/>
            <person name="Morin E."/>
            <person name="Murat C."/>
            <person name="Sun H."/>
            <person name="Tunlid A."/>
            <person name="Henrissat B."/>
            <person name="Grigoriev I.V."/>
            <person name="Hibbett D.S."/>
            <person name="Martin F."/>
            <person name="Nordberg H.P."/>
            <person name="Cantor M.N."/>
            <person name="Hua S.X."/>
        </authorList>
    </citation>
    <scope>NUCLEOTIDE SEQUENCE [LARGE SCALE GENOMIC DNA]</scope>
    <source>
        <strain evidence="2">h7</strain>
    </source>
</reference>
<name>A0A0C3D034_HEBCY</name>
<accession>A0A0C3D034</accession>
<dbReference type="EMBL" id="KN831768">
    <property type="protein sequence ID" value="KIM49491.1"/>
    <property type="molecule type" value="Genomic_DNA"/>
</dbReference>